<dbReference type="OrthoDB" id="286672at2759"/>
<dbReference type="Proteomes" id="UP000683925">
    <property type="component" value="Unassembled WGS sequence"/>
</dbReference>
<proteinExistence type="predicted"/>
<dbReference type="SMART" id="SM00220">
    <property type="entry name" value="S_TKc"/>
    <property type="match status" value="1"/>
</dbReference>
<keyword evidence="8" id="KW-1185">Reference proteome</keyword>
<protein>
    <recommendedName>
        <fullName evidence="6">Protein kinase domain-containing protein</fullName>
    </recommendedName>
</protein>
<evidence type="ECO:0000256" key="5">
    <source>
        <dbReference type="PROSITE-ProRule" id="PRU10141"/>
    </source>
</evidence>
<organism evidence="7 8">
    <name type="scientific">Paramecium octaurelia</name>
    <dbReference type="NCBI Taxonomy" id="43137"/>
    <lineage>
        <taxon>Eukaryota</taxon>
        <taxon>Sar</taxon>
        <taxon>Alveolata</taxon>
        <taxon>Ciliophora</taxon>
        <taxon>Intramacronucleata</taxon>
        <taxon>Oligohymenophorea</taxon>
        <taxon>Peniculida</taxon>
        <taxon>Parameciidae</taxon>
        <taxon>Paramecium</taxon>
    </lineage>
</organism>
<dbReference type="Pfam" id="PF00069">
    <property type="entry name" value="Pkinase"/>
    <property type="match status" value="1"/>
</dbReference>
<dbReference type="AlphaFoldDB" id="A0A8S1S4J4"/>
<sequence>MNNYFQTGSEIKGYQIQSLLGRGGFGQVFRGIKKDKLQQVAIKVIEIERFAENEGLFGKLVESEIKALQLVKSDHVIAIYDTFQDDQYRYIVLEYCDSGDLEIQLKNPNFKLTEQDALGIFKQILKGLRDLHAKNIIHRDLKAQNIMVHNNSIYKIGDLGFSRILDNADQQSRLQLGSLFTMAPEIFNQQPYGLASDMFSMGVIFYQILYNRLPFKQKDYLQGDQPNINFEKNQIEVSNQTQDLLLQMLQFDPQKRITFQNIIVHPAFGKPIFSLISKIQLQANRIPFEDYQEFYFEQSAEIELNFQNNFDFQPNIPQVVQVQKQPQKYIKICEIEDIQQYKPNQLGVEVDKITQRINEMFYFSNTFQEFAQIFELPNLMALLCLKLQQLCEEIINLIYQNKDKYQNQQQYKDEFVNLELQEQEMVTLAEGILYQLNDLKEQLINFDDAKFAYSLSDNLPKQQFNSMFYQILQHFLQKQNYQITIASSHLINCYLYCITENTQFLDFNETTFNLNKSSQKYKDSEILLKNIEFFSQQLNSQEY</sequence>
<dbReference type="InterPro" id="IPR008271">
    <property type="entry name" value="Ser/Thr_kinase_AS"/>
</dbReference>
<keyword evidence="2 5" id="KW-0547">Nucleotide-binding</keyword>
<feature type="binding site" evidence="5">
    <location>
        <position position="43"/>
    </location>
    <ligand>
        <name>ATP</name>
        <dbReference type="ChEBI" id="CHEBI:30616"/>
    </ligand>
</feature>
<dbReference type="InterPro" id="IPR000719">
    <property type="entry name" value="Prot_kinase_dom"/>
</dbReference>
<dbReference type="PROSITE" id="PS50011">
    <property type="entry name" value="PROTEIN_KINASE_DOM"/>
    <property type="match status" value="1"/>
</dbReference>
<dbReference type="InterPro" id="IPR017441">
    <property type="entry name" value="Protein_kinase_ATP_BS"/>
</dbReference>
<evidence type="ECO:0000259" key="6">
    <source>
        <dbReference type="PROSITE" id="PS50011"/>
    </source>
</evidence>
<evidence type="ECO:0000313" key="7">
    <source>
        <dbReference type="EMBL" id="CAD8133879.1"/>
    </source>
</evidence>
<evidence type="ECO:0000256" key="3">
    <source>
        <dbReference type="ARBA" id="ARBA00022777"/>
    </source>
</evidence>
<dbReference type="CDD" id="cd00180">
    <property type="entry name" value="PKc"/>
    <property type="match status" value="1"/>
</dbReference>
<dbReference type="GO" id="GO:0000045">
    <property type="term" value="P:autophagosome assembly"/>
    <property type="evidence" value="ECO:0007669"/>
    <property type="project" value="TreeGrafter"/>
</dbReference>
<keyword evidence="4 5" id="KW-0067">ATP-binding</keyword>
<dbReference type="PROSITE" id="PS00108">
    <property type="entry name" value="PROTEIN_KINASE_ST"/>
    <property type="match status" value="1"/>
</dbReference>
<evidence type="ECO:0000256" key="1">
    <source>
        <dbReference type="ARBA" id="ARBA00022679"/>
    </source>
</evidence>
<name>A0A8S1S4J4_PAROT</name>
<dbReference type="OMA" id="IKGYQIQ"/>
<feature type="domain" description="Protein kinase" evidence="6">
    <location>
        <begin position="14"/>
        <end position="268"/>
    </location>
</feature>
<dbReference type="InterPro" id="IPR045269">
    <property type="entry name" value="Atg1-like"/>
</dbReference>
<evidence type="ECO:0000256" key="2">
    <source>
        <dbReference type="ARBA" id="ARBA00022741"/>
    </source>
</evidence>
<reference evidence="7" key="1">
    <citation type="submission" date="2021-01" db="EMBL/GenBank/DDBJ databases">
        <authorList>
            <consortium name="Genoscope - CEA"/>
            <person name="William W."/>
        </authorList>
    </citation>
    <scope>NUCLEOTIDE SEQUENCE</scope>
</reference>
<dbReference type="GO" id="GO:0005524">
    <property type="term" value="F:ATP binding"/>
    <property type="evidence" value="ECO:0007669"/>
    <property type="project" value="UniProtKB-UniRule"/>
</dbReference>
<comment type="caution">
    <text evidence="7">The sequence shown here is derived from an EMBL/GenBank/DDBJ whole genome shotgun (WGS) entry which is preliminary data.</text>
</comment>
<dbReference type="GO" id="GO:0004674">
    <property type="term" value="F:protein serine/threonine kinase activity"/>
    <property type="evidence" value="ECO:0007669"/>
    <property type="project" value="InterPro"/>
</dbReference>
<dbReference type="EMBL" id="CAJJDP010000004">
    <property type="protein sequence ID" value="CAD8133879.1"/>
    <property type="molecule type" value="Genomic_DNA"/>
</dbReference>
<evidence type="ECO:0000313" key="8">
    <source>
        <dbReference type="Proteomes" id="UP000683925"/>
    </source>
</evidence>
<dbReference type="PANTHER" id="PTHR24348:SF22">
    <property type="entry name" value="NON-SPECIFIC SERINE_THREONINE PROTEIN KINASE"/>
    <property type="match status" value="1"/>
</dbReference>
<keyword evidence="3" id="KW-0418">Kinase</keyword>
<gene>
    <name evidence="7" type="ORF">POCTA_138.1.T0050146</name>
</gene>
<dbReference type="GO" id="GO:0000407">
    <property type="term" value="C:phagophore assembly site"/>
    <property type="evidence" value="ECO:0007669"/>
    <property type="project" value="TreeGrafter"/>
</dbReference>
<evidence type="ECO:0000256" key="4">
    <source>
        <dbReference type="ARBA" id="ARBA00022840"/>
    </source>
</evidence>
<accession>A0A8S1S4J4</accession>
<dbReference type="GO" id="GO:0005829">
    <property type="term" value="C:cytosol"/>
    <property type="evidence" value="ECO:0007669"/>
    <property type="project" value="TreeGrafter"/>
</dbReference>
<dbReference type="GO" id="GO:0016020">
    <property type="term" value="C:membrane"/>
    <property type="evidence" value="ECO:0007669"/>
    <property type="project" value="TreeGrafter"/>
</dbReference>
<dbReference type="GO" id="GO:0005776">
    <property type="term" value="C:autophagosome"/>
    <property type="evidence" value="ECO:0007669"/>
    <property type="project" value="TreeGrafter"/>
</dbReference>
<dbReference type="GO" id="GO:0010506">
    <property type="term" value="P:regulation of autophagy"/>
    <property type="evidence" value="ECO:0007669"/>
    <property type="project" value="InterPro"/>
</dbReference>
<dbReference type="PANTHER" id="PTHR24348">
    <property type="entry name" value="SERINE/THREONINE-PROTEIN KINASE UNC-51-RELATED"/>
    <property type="match status" value="1"/>
</dbReference>
<keyword evidence="1" id="KW-0808">Transferase</keyword>
<dbReference type="PROSITE" id="PS00107">
    <property type="entry name" value="PROTEIN_KINASE_ATP"/>
    <property type="match status" value="1"/>
</dbReference>